<dbReference type="Gene3D" id="3.40.395.10">
    <property type="entry name" value="Adenoviral Proteinase, Chain A"/>
    <property type="match status" value="1"/>
</dbReference>
<protein>
    <recommendedName>
        <fullName evidence="3">Ubiquitin-like protease family profile domain-containing protein</fullName>
    </recommendedName>
</protein>
<proteinExistence type="predicted"/>
<dbReference type="EnsemblPlants" id="TraesCS4A02G144600.1">
    <property type="protein sequence ID" value="TraesCS4A02G144600.1"/>
    <property type="gene ID" value="TraesCS4A02G144600"/>
</dbReference>
<dbReference type="Gramene" id="TraesCLE_scaffold_014805_01G000100.1">
    <property type="protein sequence ID" value="TraesCLE_scaffold_014805_01G000100.1"/>
    <property type="gene ID" value="TraesCLE_scaffold_014805_01G000100"/>
</dbReference>
<dbReference type="Proteomes" id="UP000019116">
    <property type="component" value="Chromosome 4A"/>
</dbReference>
<keyword evidence="2" id="KW-1185">Reference proteome</keyword>
<evidence type="ECO:0008006" key="3">
    <source>
        <dbReference type="Google" id="ProtNLM"/>
    </source>
</evidence>
<dbReference type="Gramene" id="TraesCS4A03G0332800.1">
    <property type="protein sequence ID" value="TraesCS4A03G0332800.1.CDS"/>
    <property type="gene ID" value="TraesCS4A03G0332800"/>
</dbReference>
<dbReference type="Gramene" id="TraesWEE_scaffold_025791_01G000200.1">
    <property type="protein sequence ID" value="TraesWEE_scaffold_025791_01G000200.1"/>
    <property type="gene ID" value="TraesWEE_scaffold_025791_01G000200"/>
</dbReference>
<accession>A0A3B6HVF0</accession>
<dbReference type="Gramene" id="TraesROB_scaffold_001943_01G000100.1">
    <property type="protein sequence ID" value="TraesROB_scaffold_001943_01G000100.1"/>
    <property type="gene ID" value="TraesROB_scaffold_001943_01G000100"/>
</dbReference>
<name>A0A3B6HVF0_WHEAT</name>
<dbReference type="AlphaFoldDB" id="A0A3B6HVF0"/>
<evidence type="ECO:0000313" key="2">
    <source>
        <dbReference type="Proteomes" id="UP000019116"/>
    </source>
</evidence>
<dbReference type="SUPFAM" id="SSF54001">
    <property type="entry name" value="Cysteine proteinases"/>
    <property type="match status" value="1"/>
</dbReference>
<reference evidence="1" key="1">
    <citation type="submission" date="2018-08" db="EMBL/GenBank/DDBJ databases">
        <authorList>
            <person name="Rossello M."/>
        </authorList>
    </citation>
    <scope>NUCLEOTIDE SEQUENCE [LARGE SCALE GENOMIC DNA]</scope>
    <source>
        <strain evidence="1">cv. Chinese Spring</strain>
    </source>
</reference>
<sequence length="344" mass="40136">MPPAPKKCLWPRAASPIKVAVKSPLVLSDDDDFVLRGERTVFTRSKSVEEPFVVSNKRVPLFKCTPPTGDDFIVDAKYLVTFFGPTGCINTELMDLVMSYWKGSPECNHVYKSGDRVLLSPYVINYLLEIDPYHQPVDEDGQEVPRPPFNVKLAAQKFKLYIKENLLAANLIMLPYWNLNHFTLYTMNKYRESLDIHDSWRYTWRNLSRNRFHGEHVEIISRMSLLMKEVYGEAAYNSSRQPHWEHLAERCSYAKMPEQGVNECGFYMLKVAYPYDGTKLVEEVKKRDPHSAYWKAECLFMFFFTLVMRFGATSSCGRWLTLLSCYKRSRRTAMQVDEYVDVFL</sequence>
<evidence type="ECO:0000313" key="1">
    <source>
        <dbReference type="EnsemblPlants" id="TraesCS4A02G144600.1"/>
    </source>
</evidence>
<organism evidence="1">
    <name type="scientific">Triticum aestivum</name>
    <name type="common">Wheat</name>
    <dbReference type="NCBI Taxonomy" id="4565"/>
    <lineage>
        <taxon>Eukaryota</taxon>
        <taxon>Viridiplantae</taxon>
        <taxon>Streptophyta</taxon>
        <taxon>Embryophyta</taxon>
        <taxon>Tracheophyta</taxon>
        <taxon>Spermatophyta</taxon>
        <taxon>Magnoliopsida</taxon>
        <taxon>Liliopsida</taxon>
        <taxon>Poales</taxon>
        <taxon>Poaceae</taxon>
        <taxon>BOP clade</taxon>
        <taxon>Pooideae</taxon>
        <taxon>Triticodae</taxon>
        <taxon>Triticeae</taxon>
        <taxon>Triticinae</taxon>
        <taxon>Triticum</taxon>
    </lineage>
</organism>
<dbReference type="Gramene" id="TraesCAD_scaffold_001678_01G000200.1">
    <property type="protein sequence ID" value="TraesCAD_scaffold_001678_01G000200.1"/>
    <property type="gene ID" value="TraesCAD_scaffold_001678_01G000200"/>
</dbReference>
<dbReference type="Gramene" id="TraesARI4A03G02100030.1">
    <property type="protein sequence ID" value="TraesARI4A03G02100030.1"/>
    <property type="gene ID" value="TraesARI4A03G02100030"/>
</dbReference>
<reference evidence="1" key="2">
    <citation type="submission" date="2018-10" db="UniProtKB">
        <authorList>
            <consortium name="EnsemblPlants"/>
        </authorList>
    </citation>
    <scope>IDENTIFICATION</scope>
</reference>
<dbReference type="InterPro" id="IPR038765">
    <property type="entry name" value="Papain-like_cys_pep_sf"/>
</dbReference>
<dbReference type="Gramene" id="TraesCS4A02G144600.1">
    <property type="protein sequence ID" value="TraesCS4A02G144600.1"/>
    <property type="gene ID" value="TraesCS4A02G144600"/>
</dbReference>